<organism evidence="8 9">
    <name type="scientific">Trichoderma asperellum (strain ATCC 204424 / CBS 433.97 / NBRC 101777)</name>
    <dbReference type="NCBI Taxonomy" id="1042311"/>
    <lineage>
        <taxon>Eukaryota</taxon>
        <taxon>Fungi</taxon>
        <taxon>Dikarya</taxon>
        <taxon>Ascomycota</taxon>
        <taxon>Pezizomycotina</taxon>
        <taxon>Sordariomycetes</taxon>
        <taxon>Hypocreomycetidae</taxon>
        <taxon>Hypocreales</taxon>
        <taxon>Hypocreaceae</taxon>
        <taxon>Trichoderma</taxon>
    </lineage>
</organism>
<protein>
    <recommendedName>
        <fullName evidence="10">Blue light receptor</fullName>
    </recommendedName>
</protein>
<dbReference type="Gene3D" id="3.30.50.10">
    <property type="entry name" value="Erythroid Transcription Factor GATA-1, subunit A"/>
    <property type="match status" value="1"/>
</dbReference>
<dbReference type="AlphaFoldDB" id="A0A2T3YY40"/>
<dbReference type="InterPro" id="IPR000679">
    <property type="entry name" value="Znf_GATA"/>
</dbReference>
<dbReference type="PROSITE" id="PS50112">
    <property type="entry name" value="PAS"/>
    <property type="match status" value="1"/>
</dbReference>
<proteinExistence type="predicted"/>
<accession>A0A2T3YY40</accession>
<keyword evidence="1" id="KW-0479">Metal-binding</keyword>
<dbReference type="PANTHER" id="PTHR45658:SF18">
    <property type="entry name" value="PROTEIN GAT2"/>
    <property type="match status" value="1"/>
</dbReference>
<dbReference type="Proteomes" id="UP000240493">
    <property type="component" value="Unassembled WGS sequence"/>
</dbReference>
<keyword evidence="3" id="KW-0862">Zinc</keyword>
<evidence type="ECO:0000259" key="6">
    <source>
        <dbReference type="PROSITE" id="PS50112"/>
    </source>
</evidence>
<evidence type="ECO:0008006" key="10">
    <source>
        <dbReference type="Google" id="ProtNLM"/>
    </source>
</evidence>
<dbReference type="InterPro" id="IPR000014">
    <property type="entry name" value="PAS"/>
</dbReference>
<feature type="region of interest" description="Disordered" evidence="5">
    <location>
        <begin position="343"/>
        <end position="362"/>
    </location>
</feature>
<dbReference type="InterPro" id="IPR035965">
    <property type="entry name" value="PAS-like_dom_sf"/>
</dbReference>
<dbReference type="SMART" id="SM00091">
    <property type="entry name" value="PAS"/>
    <property type="match status" value="1"/>
</dbReference>
<reference evidence="8 9" key="1">
    <citation type="submission" date="2016-07" db="EMBL/GenBank/DDBJ databases">
        <title>Multiple horizontal gene transfer events from other fungi enriched the ability of initially mycotrophic Trichoderma (Ascomycota) to feed on dead plant biomass.</title>
        <authorList>
            <consortium name="DOE Joint Genome Institute"/>
            <person name="Aerts A."/>
            <person name="Atanasova L."/>
            <person name="Chenthamara K."/>
            <person name="Zhang J."/>
            <person name="Grujic M."/>
            <person name="Henrissat B."/>
            <person name="Kuo A."/>
            <person name="Salamov A."/>
            <person name="Lipzen A."/>
            <person name="Labutti K."/>
            <person name="Barry K."/>
            <person name="Miao Y."/>
            <person name="Rahimi M.J."/>
            <person name="Shen Q."/>
            <person name="Grigoriev I.V."/>
            <person name="Kubicek C.P."/>
            <person name="Druzhinina I.S."/>
        </authorList>
    </citation>
    <scope>NUCLEOTIDE SEQUENCE [LARGE SCALE GENOMIC DNA]</scope>
    <source>
        <strain evidence="8 9">CBS 433.97</strain>
    </source>
</reference>
<dbReference type="SUPFAM" id="SSF55785">
    <property type="entry name" value="PYP-like sensor domain (PAS domain)"/>
    <property type="match status" value="1"/>
</dbReference>
<dbReference type="GO" id="GO:0043565">
    <property type="term" value="F:sequence-specific DNA binding"/>
    <property type="evidence" value="ECO:0007669"/>
    <property type="project" value="InterPro"/>
</dbReference>
<name>A0A2T3YY40_TRIA4</name>
<keyword evidence="9" id="KW-1185">Reference proteome</keyword>
<dbReference type="EMBL" id="KZ679267">
    <property type="protein sequence ID" value="PTB37472.1"/>
    <property type="molecule type" value="Genomic_DNA"/>
</dbReference>
<evidence type="ECO:0000256" key="4">
    <source>
        <dbReference type="PROSITE-ProRule" id="PRU00094"/>
    </source>
</evidence>
<evidence type="ECO:0000259" key="7">
    <source>
        <dbReference type="PROSITE" id="PS50114"/>
    </source>
</evidence>
<feature type="region of interest" description="Disordered" evidence="5">
    <location>
        <begin position="293"/>
        <end position="327"/>
    </location>
</feature>
<dbReference type="Gene3D" id="3.30.450.20">
    <property type="entry name" value="PAS domain"/>
    <property type="match status" value="1"/>
</dbReference>
<dbReference type="SMART" id="SM00401">
    <property type="entry name" value="ZnF_GATA"/>
    <property type="match status" value="1"/>
</dbReference>
<dbReference type="PROSITE" id="PS50114">
    <property type="entry name" value="GATA_ZN_FINGER_2"/>
    <property type="match status" value="1"/>
</dbReference>
<dbReference type="SUPFAM" id="SSF57716">
    <property type="entry name" value="Glucocorticoid receptor-like (DNA-binding domain)"/>
    <property type="match status" value="1"/>
</dbReference>
<evidence type="ECO:0000256" key="5">
    <source>
        <dbReference type="SAM" id="MobiDB-lite"/>
    </source>
</evidence>
<feature type="region of interest" description="Disordered" evidence="5">
    <location>
        <begin position="464"/>
        <end position="484"/>
    </location>
</feature>
<dbReference type="Pfam" id="PF08447">
    <property type="entry name" value="PAS_3"/>
    <property type="match status" value="1"/>
</dbReference>
<evidence type="ECO:0000313" key="9">
    <source>
        <dbReference type="Proteomes" id="UP000240493"/>
    </source>
</evidence>
<keyword evidence="2 4" id="KW-0863">Zinc-finger</keyword>
<evidence type="ECO:0000256" key="2">
    <source>
        <dbReference type="ARBA" id="ARBA00022771"/>
    </source>
</evidence>
<dbReference type="STRING" id="1042311.A0A2T3YY40"/>
<dbReference type="PANTHER" id="PTHR45658">
    <property type="entry name" value="GATA TRANSCRIPTION FACTOR"/>
    <property type="match status" value="1"/>
</dbReference>
<dbReference type="Pfam" id="PF00320">
    <property type="entry name" value="GATA"/>
    <property type="match status" value="1"/>
</dbReference>
<evidence type="ECO:0000256" key="3">
    <source>
        <dbReference type="ARBA" id="ARBA00022833"/>
    </source>
</evidence>
<dbReference type="PROSITE" id="PS00344">
    <property type="entry name" value="GATA_ZN_FINGER_1"/>
    <property type="match status" value="1"/>
</dbReference>
<dbReference type="GO" id="GO:0006355">
    <property type="term" value="P:regulation of DNA-templated transcription"/>
    <property type="evidence" value="ECO:0007669"/>
    <property type="project" value="InterPro"/>
</dbReference>
<dbReference type="InterPro" id="IPR013655">
    <property type="entry name" value="PAS_fold_3"/>
</dbReference>
<feature type="domain" description="PAS" evidence="6">
    <location>
        <begin position="139"/>
        <end position="209"/>
    </location>
</feature>
<sequence>MSHGQSPLYEDLFSFANFDVLPAFLGGNGHAIPVSSSMTDGLTNDDGAMALLDSDIMDSFGGDLPMSLDAAVSVLDGDSGGIGSGMISPEAVLSAENQFNTIANDIPGAGPLPAAAFTPGSAASQPNNNTNSLTEFTKRKNWPAKVVEELSDVLQILDSNGRIKFSSPSITALAGYTVEEVQDVFLKDLIHPDDQGVLVSELHESIATGNSLRIFYRMRKKDGTYAIFEAVGHAHIAAAGFAPNPNNQSPFCQAVFMMARLYPTKNATLLDSFLEHKIENERLRRRIAELRREEEAEVEEAQRQWTQSREGRSDITPSESTGMSLTPIPRVTQEMMSSENADGALTRKNLEDATASSRQDSLRDKMARIEASSADTIALLTGIENGERMAAGNRSPTLIKGDAGIAIPMDRDNRSGEKKKKLKLAEEYVCTDCGTLDSPEWRKGPSGPKTLCNACGLRWAKKEKKRNNSIGTPLTKPSATPAPG</sequence>
<dbReference type="NCBIfam" id="TIGR00229">
    <property type="entry name" value="sensory_box"/>
    <property type="match status" value="1"/>
</dbReference>
<dbReference type="GO" id="GO:0008270">
    <property type="term" value="F:zinc ion binding"/>
    <property type="evidence" value="ECO:0007669"/>
    <property type="project" value="UniProtKB-KW"/>
</dbReference>
<dbReference type="InterPro" id="IPR013088">
    <property type="entry name" value="Znf_NHR/GATA"/>
</dbReference>
<dbReference type="InterPro" id="IPR051140">
    <property type="entry name" value="GATA_TF"/>
</dbReference>
<feature type="compositionally biased region" description="Polar residues" evidence="5">
    <location>
        <begin position="468"/>
        <end position="478"/>
    </location>
</feature>
<gene>
    <name evidence="8" type="ORF">M441DRAFT_60682</name>
</gene>
<dbReference type="CDD" id="cd00130">
    <property type="entry name" value="PAS"/>
    <property type="match status" value="1"/>
</dbReference>
<dbReference type="CDD" id="cd00202">
    <property type="entry name" value="ZnF_GATA"/>
    <property type="match status" value="1"/>
</dbReference>
<evidence type="ECO:0000313" key="8">
    <source>
        <dbReference type="EMBL" id="PTB37472.1"/>
    </source>
</evidence>
<evidence type="ECO:0000256" key="1">
    <source>
        <dbReference type="ARBA" id="ARBA00022723"/>
    </source>
</evidence>
<feature type="compositionally biased region" description="Polar residues" evidence="5">
    <location>
        <begin position="315"/>
        <end position="324"/>
    </location>
</feature>
<feature type="domain" description="GATA-type" evidence="7">
    <location>
        <begin position="424"/>
        <end position="457"/>
    </location>
</feature>
<dbReference type="OrthoDB" id="2162994at2759"/>